<dbReference type="InterPro" id="IPR024731">
    <property type="entry name" value="NELL2-like_EGF"/>
</dbReference>
<dbReference type="InterPro" id="IPR009030">
    <property type="entry name" value="Growth_fac_rcpt_cys_sf"/>
</dbReference>
<dbReference type="PANTHER" id="PTHR24050:SF27">
    <property type="entry name" value="FIBRILLIN-1"/>
    <property type="match status" value="1"/>
</dbReference>
<dbReference type="SMART" id="SM00181">
    <property type="entry name" value="EGF"/>
    <property type="match status" value="2"/>
</dbReference>
<dbReference type="InterPro" id="IPR007397">
    <property type="entry name" value="F-box-assoc_dom"/>
</dbReference>
<dbReference type="Gene3D" id="2.60.120.260">
    <property type="entry name" value="Galactose-binding domain-like"/>
    <property type="match status" value="1"/>
</dbReference>
<dbReference type="Pfam" id="PF12947">
    <property type="entry name" value="EGF_3"/>
    <property type="match status" value="1"/>
</dbReference>
<dbReference type="InterPro" id="IPR000152">
    <property type="entry name" value="EGF-type_Asp/Asn_hydroxyl_site"/>
</dbReference>
<dbReference type="InterPro" id="IPR052235">
    <property type="entry name" value="Nephronectin_domain"/>
</dbReference>
<dbReference type="SMART" id="SM01198">
    <property type="entry name" value="FBA"/>
    <property type="match status" value="1"/>
</dbReference>
<keyword evidence="1" id="KW-0245">EGF-like domain</keyword>
<dbReference type="FunFam" id="2.10.25.10:FF:000038">
    <property type="entry name" value="Fibrillin 2"/>
    <property type="match status" value="1"/>
</dbReference>
<dbReference type="Proteomes" id="UP000075502">
    <property type="component" value="Unassembled WGS sequence"/>
</dbReference>
<evidence type="ECO:0000313" key="6">
    <source>
        <dbReference type="EMBL" id="KYG07418.1"/>
    </source>
</evidence>
<evidence type="ECO:0000259" key="5">
    <source>
        <dbReference type="PROSITE" id="PS50026"/>
    </source>
</evidence>
<dbReference type="PROSITE" id="PS00010">
    <property type="entry name" value="ASX_HYDROXYL"/>
    <property type="match status" value="1"/>
</dbReference>
<reference evidence="6 7" key="1">
    <citation type="submission" date="2014-02" db="EMBL/GenBank/DDBJ databases">
        <title>The small core and large imbalanced accessory genome model reveals a collaborative survival strategy of Sorangium cellulosum strains in nature.</title>
        <authorList>
            <person name="Han K."/>
            <person name="Peng R."/>
            <person name="Blom J."/>
            <person name="Li Y.-Z."/>
        </authorList>
    </citation>
    <scope>NUCLEOTIDE SEQUENCE [LARGE SCALE GENOMIC DNA]</scope>
    <source>
        <strain evidence="6 7">So0007-03</strain>
    </source>
</reference>
<dbReference type="PANTHER" id="PTHR24050">
    <property type="entry name" value="PA14 DOMAIN-CONTAINING PROTEIN"/>
    <property type="match status" value="1"/>
</dbReference>
<sequence length="385" mass="40954">MWIVVLIASVLCLGCASGSDVEESDGQVSVDAAVTLPTGRLVDECATGNHDCALDALCIDTVEGFECKCLPDYYGDGRTCLPVSGVAAPDGQPEEHAQSCPGGCGENARCVEVDGGAKCACLNGFELMSETCKQSIAVTLDGGAAIVRTDGAQALVLPPRNLLKNPSFESGSTDGWTLHGRADGWKIVSPGVFGRYGLASGSARVAAEQVVDLTAAGYSTADLDSESPPRIYALVIYKMQAPNFADYGNIYIDLLGADMTPVLSWHDNLKHIYRDTNVSYAEYWHDAYPPGVRYVRLRVEAWDAEMAVGEHRGLILDGAAVTVGEPAQLRWTNDGVLWTDWFTYQPMIGSGIGFTFDGEPVRTLTVEAMTSDGAVYAGADTIGLE</sequence>
<keyword evidence="3" id="KW-0677">Repeat</keyword>
<feature type="domain" description="EGF-like" evidence="5">
    <location>
        <begin position="41"/>
        <end position="81"/>
    </location>
</feature>
<dbReference type="SUPFAM" id="SSF49785">
    <property type="entry name" value="Galactose-binding domain-like"/>
    <property type="match status" value="1"/>
</dbReference>
<dbReference type="SMART" id="SM00179">
    <property type="entry name" value="EGF_CA"/>
    <property type="match status" value="2"/>
</dbReference>
<evidence type="ECO:0000256" key="4">
    <source>
        <dbReference type="ARBA" id="ARBA00023157"/>
    </source>
</evidence>
<name>A0A150TSH1_SORCE</name>
<dbReference type="Pfam" id="PF04300">
    <property type="entry name" value="FBA"/>
    <property type="match status" value="1"/>
</dbReference>
<dbReference type="InterPro" id="IPR008979">
    <property type="entry name" value="Galactose-bd-like_sf"/>
</dbReference>
<dbReference type="AlphaFoldDB" id="A0A150TSH1"/>
<dbReference type="CDD" id="cd00053">
    <property type="entry name" value="EGF"/>
    <property type="match status" value="1"/>
</dbReference>
<evidence type="ECO:0000313" key="7">
    <source>
        <dbReference type="Proteomes" id="UP000075502"/>
    </source>
</evidence>
<accession>A0A150TSH1</accession>
<proteinExistence type="predicted"/>
<keyword evidence="4" id="KW-1015">Disulfide bond</keyword>
<comment type="caution">
    <text evidence="6">The sequence shown here is derived from an EMBL/GenBank/DDBJ whole genome shotgun (WGS) entry which is preliminary data.</text>
</comment>
<evidence type="ECO:0000256" key="2">
    <source>
        <dbReference type="ARBA" id="ARBA00022729"/>
    </source>
</evidence>
<gene>
    <name evidence="6" type="ORF">BE21_02470</name>
</gene>
<evidence type="ECO:0000256" key="1">
    <source>
        <dbReference type="ARBA" id="ARBA00022536"/>
    </source>
</evidence>
<dbReference type="GO" id="GO:0005576">
    <property type="term" value="C:extracellular region"/>
    <property type="evidence" value="ECO:0007669"/>
    <property type="project" value="UniProtKB-SubCell"/>
</dbReference>
<dbReference type="EMBL" id="JEME01001344">
    <property type="protein sequence ID" value="KYG07418.1"/>
    <property type="molecule type" value="Genomic_DNA"/>
</dbReference>
<dbReference type="CDD" id="cd00054">
    <property type="entry name" value="EGF_CA"/>
    <property type="match status" value="1"/>
</dbReference>
<dbReference type="InterPro" id="IPR000742">
    <property type="entry name" value="EGF"/>
</dbReference>
<dbReference type="PROSITE" id="PS01186">
    <property type="entry name" value="EGF_2"/>
    <property type="match status" value="1"/>
</dbReference>
<dbReference type="Gene3D" id="2.10.25.10">
    <property type="entry name" value="Laminin"/>
    <property type="match status" value="1"/>
</dbReference>
<dbReference type="GO" id="GO:0005509">
    <property type="term" value="F:calcium ion binding"/>
    <property type="evidence" value="ECO:0007669"/>
    <property type="project" value="InterPro"/>
</dbReference>
<dbReference type="PROSITE" id="PS50026">
    <property type="entry name" value="EGF_3"/>
    <property type="match status" value="1"/>
</dbReference>
<dbReference type="SUPFAM" id="SSF57184">
    <property type="entry name" value="Growth factor receptor domain"/>
    <property type="match status" value="1"/>
</dbReference>
<dbReference type="InterPro" id="IPR001881">
    <property type="entry name" value="EGF-like_Ca-bd_dom"/>
</dbReference>
<organism evidence="6 7">
    <name type="scientific">Sorangium cellulosum</name>
    <name type="common">Polyangium cellulosum</name>
    <dbReference type="NCBI Taxonomy" id="56"/>
    <lineage>
        <taxon>Bacteria</taxon>
        <taxon>Pseudomonadati</taxon>
        <taxon>Myxococcota</taxon>
        <taxon>Polyangia</taxon>
        <taxon>Polyangiales</taxon>
        <taxon>Polyangiaceae</taxon>
        <taxon>Sorangium</taxon>
    </lineage>
</organism>
<evidence type="ECO:0000256" key="3">
    <source>
        <dbReference type="ARBA" id="ARBA00022737"/>
    </source>
</evidence>
<protein>
    <recommendedName>
        <fullName evidence="5">EGF-like domain-containing protein</fullName>
    </recommendedName>
</protein>
<keyword evidence="2" id="KW-0732">Signal</keyword>